<protein>
    <recommendedName>
        <fullName evidence="3">DUF8017 domain-containing protein</fullName>
    </recommendedName>
</protein>
<dbReference type="Proteomes" id="UP000239874">
    <property type="component" value="Unassembled WGS sequence"/>
</dbReference>
<evidence type="ECO:0000256" key="1">
    <source>
        <dbReference type="SAM" id="MobiDB-lite"/>
    </source>
</evidence>
<dbReference type="EMBL" id="PSZC01000001">
    <property type="protein sequence ID" value="PPJ40114.1"/>
    <property type="molecule type" value="Genomic_DNA"/>
</dbReference>
<keyword evidence="2" id="KW-0472">Membrane</keyword>
<evidence type="ECO:0000313" key="5">
    <source>
        <dbReference type="Proteomes" id="UP000239874"/>
    </source>
</evidence>
<sequence length="270" mass="28576">MPYFSNDDRYHRIAKQVGTIVALVGVIIVAAILTVRIANSHQRVVATPEQPPSVWHAPPGPSGPADPPLPSGFPSMAVPPPMSPAPKGGPQTVPTRYGLSYTVPTTGAWRPSNERVMGWTSETTDQTIVSYGAVSDYGYCPQTDGSALANVGARGRNGIDIETAAREEISKAEEIFGAADAGRKAIVTVSEPARWSINGRPAVRYRANISGIPRKHSCDATEAEFDVIATPAYSSAEVAVFVIEREIGPAQALTAGDVDTIAASIQKTRQ</sequence>
<name>A0A2S6AY60_9NOCA</name>
<evidence type="ECO:0000256" key="2">
    <source>
        <dbReference type="SAM" id="Phobius"/>
    </source>
</evidence>
<comment type="caution">
    <text evidence="4">The sequence shown here is derived from an EMBL/GenBank/DDBJ whole genome shotgun (WGS) entry which is preliminary data.</text>
</comment>
<keyword evidence="2" id="KW-1133">Transmembrane helix</keyword>
<feature type="compositionally biased region" description="Pro residues" evidence="1">
    <location>
        <begin position="58"/>
        <end position="84"/>
    </location>
</feature>
<keyword evidence="2" id="KW-0812">Transmembrane</keyword>
<evidence type="ECO:0000313" key="4">
    <source>
        <dbReference type="EMBL" id="PPJ40114.1"/>
    </source>
</evidence>
<evidence type="ECO:0000259" key="3">
    <source>
        <dbReference type="Pfam" id="PF26056"/>
    </source>
</evidence>
<feature type="transmembrane region" description="Helical" evidence="2">
    <location>
        <begin position="20"/>
        <end position="38"/>
    </location>
</feature>
<reference evidence="4 5" key="1">
    <citation type="submission" date="2018-02" db="EMBL/GenBank/DDBJ databases">
        <title>8 Nocardia nova and 1 Nocardia cyriacigeorgica strain used for evolution to TMP-SMX.</title>
        <authorList>
            <person name="Mehta H."/>
            <person name="Weng J."/>
            <person name="Shamoo Y."/>
        </authorList>
    </citation>
    <scope>NUCLEOTIDE SEQUENCE [LARGE SCALE GENOMIC DNA]</scope>
    <source>
        <strain evidence="4 5">MDA3139</strain>
    </source>
</reference>
<dbReference type="Pfam" id="PF26056">
    <property type="entry name" value="DUF8017"/>
    <property type="match status" value="1"/>
</dbReference>
<feature type="region of interest" description="Disordered" evidence="1">
    <location>
        <begin position="48"/>
        <end position="91"/>
    </location>
</feature>
<proteinExistence type="predicted"/>
<organism evidence="4 5">
    <name type="scientific">Nocardia nova</name>
    <dbReference type="NCBI Taxonomy" id="37330"/>
    <lineage>
        <taxon>Bacteria</taxon>
        <taxon>Bacillati</taxon>
        <taxon>Actinomycetota</taxon>
        <taxon>Actinomycetes</taxon>
        <taxon>Mycobacteriales</taxon>
        <taxon>Nocardiaceae</taxon>
        <taxon>Nocardia</taxon>
    </lineage>
</organism>
<dbReference type="InterPro" id="IPR058330">
    <property type="entry name" value="DUF8017"/>
</dbReference>
<feature type="domain" description="DUF8017" evidence="3">
    <location>
        <begin position="85"/>
        <end position="267"/>
    </location>
</feature>
<accession>A0A2S6AY60</accession>
<dbReference type="AlphaFoldDB" id="A0A2S6AY60"/>
<gene>
    <name evidence="4" type="ORF">C5E45_03320</name>
</gene>